<feature type="transmembrane region" description="Helical" evidence="10">
    <location>
        <begin position="195"/>
        <end position="228"/>
    </location>
</feature>
<evidence type="ECO:0000256" key="9">
    <source>
        <dbReference type="ARBA" id="ARBA00023136"/>
    </source>
</evidence>
<evidence type="ECO:0000313" key="12">
    <source>
        <dbReference type="Proteomes" id="UP001611548"/>
    </source>
</evidence>
<feature type="transmembrane region" description="Helical" evidence="10">
    <location>
        <begin position="125"/>
        <end position="144"/>
    </location>
</feature>
<keyword evidence="7" id="KW-0256">Endoplasmic reticulum</keyword>
<comment type="caution">
    <text evidence="11">The sequence shown here is derived from an EMBL/GenBank/DDBJ whole genome shotgun (WGS) entry which is preliminary data.</text>
</comment>
<dbReference type="Proteomes" id="UP001611548">
    <property type="component" value="Unassembled WGS sequence"/>
</dbReference>
<feature type="transmembrane region" description="Helical" evidence="10">
    <location>
        <begin position="249"/>
        <end position="269"/>
    </location>
</feature>
<accession>A0ABW7UNP5</accession>
<feature type="transmembrane region" description="Helical" evidence="10">
    <location>
        <begin position="309"/>
        <end position="330"/>
    </location>
</feature>
<feature type="transmembrane region" description="Helical" evidence="10">
    <location>
        <begin position="337"/>
        <end position="355"/>
    </location>
</feature>
<keyword evidence="12" id="KW-1185">Reference proteome</keyword>
<proteinExistence type="predicted"/>
<feature type="transmembrane region" description="Helical" evidence="10">
    <location>
        <begin position="156"/>
        <end position="175"/>
    </location>
</feature>
<keyword evidence="5" id="KW-0808">Transferase</keyword>
<feature type="transmembrane region" description="Helical" evidence="10">
    <location>
        <begin position="39"/>
        <end position="58"/>
    </location>
</feature>
<reference evidence="11 12" key="1">
    <citation type="submission" date="2024-10" db="EMBL/GenBank/DDBJ databases">
        <title>The Natural Products Discovery Center: Release of the First 8490 Sequenced Strains for Exploring Actinobacteria Biosynthetic Diversity.</title>
        <authorList>
            <person name="Kalkreuter E."/>
            <person name="Kautsar S.A."/>
            <person name="Yang D."/>
            <person name="Bader C.D."/>
            <person name="Teijaro C.N."/>
            <person name="Fluegel L."/>
            <person name="Davis C.M."/>
            <person name="Simpson J.R."/>
            <person name="Lauterbach L."/>
            <person name="Steele A.D."/>
            <person name="Gui C."/>
            <person name="Meng S."/>
            <person name="Li G."/>
            <person name="Viehrig K."/>
            <person name="Ye F."/>
            <person name="Su P."/>
            <person name="Kiefer A.F."/>
            <person name="Nichols A."/>
            <person name="Cepeda A.J."/>
            <person name="Yan W."/>
            <person name="Fan B."/>
            <person name="Jiang Y."/>
            <person name="Adhikari A."/>
            <person name="Zheng C.-J."/>
            <person name="Schuster L."/>
            <person name="Cowan T.M."/>
            <person name="Smanski M.J."/>
            <person name="Chevrette M.G."/>
            <person name="De Carvalho L.P.S."/>
            <person name="Shen B."/>
        </authorList>
    </citation>
    <scope>NUCLEOTIDE SEQUENCE [LARGE SCALE GENOMIC DNA]</scope>
    <source>
        <strain evidence="11 12">NPDC020327</strain>
    </source>
</reference>
<comment type="subcellular location">
    <subcellularLocation>
        <location evidence="1">Endoplasmic reticulum membrane</location>
        <topology evidence="1">Multi-pass membrane protein</topology>
    </subcellularLocation>
</comment>
<dbReference type="RefSeq" id="WP_398718189.1">
    <property type="nucleotide sequence ID" value="NZ_JBIRWE010000003.1"/>
</dbReference>
<sequence>MSADTHVPVRAEGPRSAVPLRQLWGTRVRGALRRAAPALGLYAALRLGGLLALALWSWHAGREPHRLLGRSWDSAWYLRLAAHGYGHVVHGADPAYVYSDAAFFPLYPALIRAVRTLTPLDYTDSALLVSWAAAGLAAWGIYAVGERLHGRRAATLLVVVWGALPHAIVQSMAYTESLLTAFAAWALYGVLTGRWIWAGSLAVLAGLSRPNGVAVAAAVVLGAAWQICQLWRHRAPDSLSLRARQDWRLWAGAALAPLGWAGYVGWVGLRRGAPLTGYFEVQRRWGSKFDFGEDAWESVRAMVLGKEHLTYAMSTAVVLLAVVLLALLALDRPPLALLAYSALLLVIAAGGSRYFGCKPRFLLPAFPLLLPVAAGMARARQRTAVAMVGALAGLSWAYGTYLLAISVSAP</sequence>
<evidence type="ECO:0000256" key="1">
    <source>
        <dbReference type="ARBA" id="ARBA00004477"/>
    </source>
</evidence>
<name>A0ABW7UNP5_9ACTN</name>
<keyword evidence="3" id="KW-0337">GPI-anchor biosynthesis</keyword>
<evidence type="ECO:0000256" key="2">
    <source>
        <dbReference type="ARBA" id="ARBA00004687"/>
    </source>
</evidence>
<evidence type="ECO:0000256" key="6">
    <source>
        <dbReference type="ARBA" id="ARBA00022692"/>
    </source>
</evidence>
<evidence type="ECO:0000256" key="10">
    <source>
        <dbReference type="SAM" id="Phobius"/>
    </source>
</evidence>
<dbReference type="EMBL" id="JBIRWE010000003">
    <property type="protein sequence ID" value="MFI1964270.1"/>
    <property type="molecule type" value="Genomic_DNA"/>
</dbReference>
<keyword evidence="8 10" id="KW-1133">Transmembrane helix</keyword>
<keyword evidence="6 10" id="KW-0812">Transmembrane</keyword>
<comment type="pathway">
    <text evidence="2">Glycolipid biosynthesis; glycosylphosphatidylinositol-anchor biosynthesis.</text>
</comment>
<dbReference type="PANTHER" id="PTHR12468:SF2">
    <property type="entry name" value="GPI MANNOSYLTRANSFERASE 2"/>
    <property type="match status" value="1"/>
</dbReference>
<keyword evidence="4" id="KW-0328">Glycosyltransferase</keyword>
<dbReference type="PANTHER" id="PTHR12468">
    <property type="entry name" value="GPI MANNOSYLTRANSFERASE 2"/>
    <property type="match status" value="1"/>
</dbReference>
<protein>
    <submittedName>
        <fullName evidence="11">Uncharacterized protein</fullName>
    </submittedName>
</protein>
<dbReference type="InterPro" id="IPR007315">
    <property type="entry name" value="PIG-V/Gpi18"/>
</dbReference>
<organism evidence="11 12">
    <name type="scientific">Streptomyces pathocidini</name>
    <dbReference type="NCBI Taxonomy" id="1650571"/>
    <lineage>
        <taxon>Bacteria</taxon>
        <taxon>Bacillati</taxon>
        <taxon>Actinomycetota</taxon>
        <taxon>Actinomycetes</taxon>
        <taxon>Kitasatosporales</taxon>
        <taxon>Streptomycetaceae</taxon>
        <taxon>Streptomyces</taxon>
    </lineage>
</organism>
<evidence type="ECO:0000256" key="4">
    <source>
        <dbReference type="ARBA" id="ARBA00022676"/>
    </source>
</evidence>
<evidence type="ECO:0000256" key="8">
    <source>
        <dbReference type="ARBA" id="ARBA00022989"/>
    </source>
</evidence>
<keyword evidence="9 10" id="KW-0472">Membrane</keyword>
<gene>
    <name evidence="11" type="ORF">ACH429_09110</name>
</gene>
<evidence type="ECO:0000256" key="5">
    <source>
        <dbReference type="ARBA" id="ARBA00022679"/>
    </source>
</evidence>
<evidence type="ECO:0000256" key="3">
    <source>
        <dbReference type="ARBA" id="ARBA00022502"/>
    </source>
</evidence>
<evidence type="ECO:0000313" key="11">
    <source>
        <dbReference type="EMBL" id="MFI1964270.1"/>
    </source>
</evidence>
<feature type="transmembrane region" description="Helical" evidence="10">
    <location>
        <begin position="384"/>
        <end position="407"/>
    </location>
</feature>
<evidence type="ECO:0000256" key="7">
    <source>
        <dbReference type="ARBA" id="ARBA00022824"/>
    </source>
</evidence>